<protein>
    <submittedName>
        <fullName evidence="2">Spy/CpxP family protein refolding chaperone</fullName>
    </submittedName>
</protein>
<name>A0ABR7Q7L5_9FLAO</name>
<dbReference type="EMBL" id="JACGWS010000004">
    <property type="protein sequence ID" value="MBC8754522.1"/>
    <property type="molecule type" value="Genomic_DNA"/>
</dbReference>
<reference evidence="2 3" key="1">
    <citation type="submission" date="2020-07" db="EMBL/GenBank/DDBJ databases">
        <title>Description of Kordia aestuariivivens sp. nov., isolated from a tidal flat.</title>
        <authorList>
            <person name="Park S."/>
            <person name="Yoon J.-H."/>
        </authorList>
    </citation>
    <scope>NUCLEOTIDE SEQUENCE [LARGE SCALE GENOMIC DNA]</scope>
    <source>
        <strain evidence="2 3">YSTF-M3</strain>
    </source>
</reference>
<gene>
    <name evidence="2" type="ORF">H2O64_07545</name>
</gene>
<feature type="coiled-coil region" evidence="1">
    <location>
        <begin position="37"/>
        <end position="64"/>
    </location>
</feature>
<comment type="caution">
    <text evidence="2">The sequence shown here is derived from an EMBL/GenBank/DDBJ whole genome shotgun (WGS) entry which is preliminary data.</text>
</comment>
<evidence type="ECO:0000313" key="3">
    <source>
        <dbReference type="Proteomes" id="UP000619238"/>
    </source>
</evidence>
<dbReference type="Pfam" id="PF07813">
    <property type="entry name" value="LTXXQ"/>
    <property type="match status" value="1"/>
</dbReference>
<dbReference type="Proteomes" id="UP000619238">
    <property type="component" value="Unassembled WGS sequence"/>
</dbReference>
<evidence type="ECO:0000313" key="2">
    <source>
        <dbReference type="EMBL" id="MBC8754522.1"/>
    </source>
</evidence>
<organism evidence="2 3">
    <name type="scientific">Kordia aestuariivivens</name>
    <dbReference type="NCBI Taxonomy" id="2759037"/>
    <lineage>
        <taxon>Bacteria</taxon>
        <taxon>Pseudomonadati</taxon>
        <taxon>Bacteroidota</taxon>
        <taxon>Flavobacteriia</taxon>
        <taxon>Flavobacteriales</taxon>
        <taxon>Flavobacteriaceae</taxon>
        <taxon>Kordia</taxon>
    </lineage>
</organism>
<dbReference type="InterPro" id="IPR012899">
    <property type="entry name" value="LTXXQ"/>
</dbReference>
<keyword evidence="3" id="KW-1185">Reference proteome</keyword>
<sequence length="126" mass="15125">MFKIFGDKHPPDRNPGQFIAKELNFDEAQMNDFRNMNRAHHEAMREISREIKELKDALFNELSETGVNETEVNDIARRIGEKERQKDLKTFYHFKEVQKICNDEQRLRFNSIIQDALHRHGKKKRK</sequence>
<keyword evidence="1" id="KW-0175">Coiled coil</keyword>
<proteinExistence type="predicted"/>
<accession>A0ABR7Q7L5</accession>
<evidence type="ECO:0000256" key="1">
    <source>
        <dbReference type="SAM" id="Coils"/>
    </source>
</evidence>
<dbReference type="Gene3D" id="1.20.120.1490">
    <property type="match status" value="1"/>
</dbReference>
<dbReference type="RefSeq" id="WP_187561576.1">
    <property type="nucleotide sequence ID" value="NZ_JACGWS010000004.1"/>
</dbReference>